<accession>A0A853DG85</accession>
<protein>
    <submittedName>
        <fullName evidence="3">Putative membrane protein</fullName>
    </submittedName>
</protein>
<keyword evidence="1" id="KW-1133">Transmembrane helix</keyword>
<name>A0A853DG85_9MICO</name>
<feature type="domain" description="Putative Flp pilus-assembly TadG-like N-terminal" evidence="2">
    <location>
        <begin position="20"/>
        <end position="67"/>
    </location>
</feature>
<organism evidence="3 4">
    <name type="scientific">Allobranchiibius huperziae</name>
    <dbReference type="NCBI Taxonomy" id="1874116"/>
    <lineage>
        <taxon>Bacteria</taxon>
        <taxon>Bacillati</taxon>
        <taxon>Actinomycetota</taxon>
        <taxon>Actinomycetes</taxon>
        <taxon>Micrococcales</taxon>
        <taxon>Dermacoccaceae</taxon>
        <taxon>Allobranchiibius</taxon>
    </lineage>
</organism>
<evidence type="ECO:0000256" key="1">
    <source>
        <dbReference type="SAM" id="Phobius"/>
    </source>
</evidence>
<dbReference type="RefSeq" id="WP_179479394.1">
    <property type="nucleotide sequence ID" value="NZ_JACCFW010000001.1"/>
</dbReference>
<dbReference type="Proteomes" id="UP000571817">
    <property type="component" value="Unassembled WGS sequence"/>
</dbReference>
<dbReference type="AlphaFoldDB" id="A0A853DG85"/>
<feature type="transmembrane region" description="Helical" evidence="1">
    <location>
        <begin position="21"/>
        <end position="41"/>
    </location>
</feature>
<proteinExistence type="predicted"/>
<keyword evidence="4" id="KW-1185">Reference proteome</keyword>
<keyword evidence="1" id="KW-0812">Transmembrane</keyword>
<dbReference type="EMBL" id="JACCFW010000001">
    <property type="protein sequence ID" value="NYJ73881.1"/>
    <property type="molecule type" value="Genomic_DNA"/>
</dbReference>
<sequence length="161" mass="16481">MRRPSAALLHRLGEERADRGRIIILCAGLFALLGLLIMGGVDVTSIQLARVHMLDAADAAALDAANAADKGAIYRGGVGSTVALSSDSVQVDARRELAAQELPAHVAGWAVVGGTGTPDGRTAVVRVSGTVHPPLFGGLLRAVGADVTITVQAKARSDVDQ</sequence>
<reference evidence="3 4" key="1">
    <citation type="submission" date="2020-07" db="EMBL/GenBank/DDBJ databases">
        <title>Sequencing the genomes of 1000 actinobacteria strains.</title>
        <authorList>
            <person name="Klenk H.-P."/>
        </authorList>
    </citation>
    <scope>NUCLEOTIDE SEQUENCE [LARGE SCALE GENOMIC DNA]</scope>
    <source>
        <strain evidence="3 4">DSM 29531</strain>
    </source>
</reference>
<gene>
    <name evidence="3" type="ORF">HNR15_000844</name>
</gene>
<comment type="caution">
    <text evidence="3">The sequence shown here is derived from an EMBL/GenBank/DDBJ whole genome shotgun (WGS) entry which is preliminary data.</text>
</comment>
<evidence type="ECO:0000313" key="3">
    <source>
        <dbReference type="EMBL" id="NYJ73881.1"/>
    </source>
</evidence>
<dbReference type="InterPro" id="IPR028087">
    <property type="entry name" value="Tad_N"/>
</dbReference>
<dbReference type="Pfam" id="PF13400">
    <property type="entry name" value="Tad"/>
    <property type="match status" value="1"/>
</dbReference>
<evidence type="ECO:0000259" key="2">
    <source>
        <dbReference type="Pfam" id="PF13400"/>
    </source>
</evidence>
<keyword evidence="1" id="KW-0472">Membrane</keyword>
<evidence type="ECO:0000313" key="4">
    <source>
        <dbReference type="Proteomes" id="UP000571817"/>
    </source>
</evidence>